<dbReference type="Proteomes" id="UP001181086">
    <property type="component" value="Unassembled WGS sequence"/>
</dbReference>
<dbReference type="AlphaFoldDB" id="A0AAE4S2A6"/>
<name>A0AAE4S2A6_9BACT</name>
<dbReference type="Pfam" id="PF07494">
    <property type="entry name" value="Reg_prop"/>
    <property type="match status" value="3"/>
</dbReference>
<evidence type="ECO:0000313" key="3">
    <source>
        <dbReference type="Proteomes" id="UP001181086"/>
    </source>
</evidence>
<dbReference type="InterPro" id="IPR011110">
    <property type="entry name" value="Reg_prop"/>
</dbReference>
<protein>
    <submittedName>
        <fullName evidence="2">Two-component regulator propeller domain-containing protein</fullName>
    </submittedName>
</protein>
<evidence type="ECO:0000313" key="2">
    <source>
        <dbReference type="EMBL" id="MDU0271643.1"/>
    </source>
</evidence>
<dbReference type="Gene3D" id="2.130.10.10">
    <property type="entry name" value="YVTN repeat-like/Quinoprotein amine dehydrogenase"/>
    <property type="match status" value="4"/>
</dbReference>
<dbReference type="EMBL" id="JAWDEV010000011">
    <property type="protein sequence ID" value="MDU0271643.1"/>
    <property type="molecule type" value="Genomic_DNA"/>
</dbReference>
<comment type="caution">
    <text evidence="2">The sequence shown here is derived from an EMBL/GenBank/DDBJ whole genome shotgun (WGS) entry which is preliminary data.</text>
</comment>
<dbReference type="GO" id="GO:0000155">
    <property type="term" value="F:phosphorelay sensor kinase activity"/>
    <property type="evidence" value="ECO:0007669"/>
    <property type="project" value="TreeGrafter"/>
</dbReference>
<accession>A0AAE4S2A6</accession>
<reference evidence="2" key="1">
    <citation type="submission" date="2023-10" db="EMBL/GenBank/DDBJ databases">
        <title>Genome of Potential pathogenic bacteria in Crohn's disease.</title>
        <authorList>
            <person name="Rodriguez-Palacios A."/>
        </authorList>
    </citation>
    <scope>NUCLEOTIDE SEQUENCE</scope>
    <source>
        <strain evidence="2">CavFT-hAR62</strain>
    </source>
</reference>
<proteinExistence type="predicted"/>
<dbReference type="RefSeq" id="WP_315977657.1">
    <property type="nucleotide sequence ID" value="NZ_JAWDEV010000011.1"/>
</dbReference>
<sequence>MLKQILLIWLYFSALPLFGQSLIDIKYYSVQDGLSQKNIQNFIQDDNGYIWMATWNGLERFDGYSFTNYKTYPESDVRITNHRFTNIEKSSLNNIWCQTYDKHCYLFNTRTCQYEDPFLFNKGVINSVEKLYVLRKGITWAVGVQNELFRLDENRFPATESVQLYTGKIENNIGDSIYIVMQDKDGDEWILTNKGATIVGKKSMANLMPFKFMVENADDIYLATSKGFFARYDYQSQNVVPCVPNEPMSEIIGLKSLSDHKIAILQRKEIRFYNPKTGKFTLYKMPVEISPDIYQDRKGIFWLLGGTGGVIRLDCTTEDIILLSYPKLKEVPFTKPCTFIHEDEYGCIWVNPVEGELYFYDPMTRSLEQAYVYEKGVRVPISFQAFSYFIDHHKNLWYTTPGSELGYLSFHQSGLDYIINRHKESARSLMEDHRKRVWIGWKRNHKTQPGNICLYDSLGQWIGNISQKGKIVADQSVSFNADVYCIYEDKDHNIWMGTREDGLFLFRFQGEDNYQVTCYLPDKDNPYSISSKSIFSILQDSSGRIWIGTFGGGINLVESASAGGDLKFVHYGNILNNYPIHVCEKVRCLYEVADGVILIGTTGGLLSCSTDFSRPEEIRFFHNVCDERYSSLSNNDILDITQTKGGKLLVTTLSGGINILDDGSSLSERLNFKHYNATNDRLPDLSLSSIEDQEGNIWIVSENKISKFDAGLNLLEEYKDQIQMAETRPVLLSSGKLLLGSLYGALCIIPDELHKSDFVPPIVFFPS</sequence>
<organism evidence="2 3">
    <name type="scientific">Phocaeicola dorei</name>
    <dbReference type="NCBI Taxonomy" id="357276"/>
    <lineage>
        <taxon>Bacteria</taxon>
        <taxon>Pseudomonadati</taxon>
        <taxon>Bacteroidota</taxon>
        <taxon>Bacteroidia</taxon>
        <taxon>Bacteroidales</taxon>
        <taxon>Bacteroidaceae</taxon>
        <taxon>Phocaeicola</taxon>
    </lineage>
</organism>
<dbReference type="PANTHER" id="PTHR43547:SF2">
    <property type="entry name" value="HYBRID SIGNAL TRANSDUCTION HISTIDINE KINASE C"/>
    <property type="match status" value="1"/>
</dbReference>
<dbReference type="InterPro" id="IPR015943">
    <property type="entry name" value="WD40/YVTN_repeat-like_dom_sf"/>
</dbReference>
<dbReference type="SUPFAM" id="SSF63829">
    <property type="entry name" value="Calcium-dependent phosphotriesterase"/>
    <property type="match status" value="2"/>
</dbReference>
<gene>
    <name evidence="2" type="ORF">RVH45_17450</name>
</gene>
<evidence type="ECO:0000256" key="1">
    <source>
        <dbReference type="ARBA" id="ARBA00022553"/>
    </source>
</evidence>
<dbReference type="PANTHER" id="PTHR43547">
    <property type="entry name" value="TWO-COMPONENT HISTIDINE KINASE"/>
    <property type="match status" value="1"/>
</dbReference>
<keyword evidence="1" id="KW-0597">Phosphoprotein</keyword>